<dbReference type="InterPro" id="IPR013078">
    <property type="entry name" value="His_Pase_superF_clade-1"/>
</dbReference>
<dbReference type="Pfam" id="PF00300">
    <property type="entry name" value="His_Phos_1"/>
    <property type="match status" value="1"/>
</dbReference>
<organism evidence="1 2">
    <name type="scientific">Raineyella antarctica</name>
    <dbReference type="NCBI Taxonomy" id="1577474"/>
    <lineage>
        <taxon>Bacteria</taxon>
        <taxon>Bacillati</taxon>
        <taxon>Actinomycetota</taxon>
        <taxon>Actinomycetes</taxon>
        <taxon>Propionibacteriales</taxon>
        <taxon>Propionibacteriaceae</taxon>
        <taxon>Raineyella</taxon>
    </lineage>
</organism>
<protein>
    <submittedName>
        <fullName evidence="1">Broad specificity phosphatase PhoE</fullName>
    </submittedName>
</protein>
<sequence length="216" mass="24218">MTQALVHLCRHGQVHNPGTVLYGRLPDFHLSDLGRQMADRLGEYFADRDVAHLRCSPLERAQETMAPIAAGHADLQVVTDERLIEAWNHFQGRVFNGMRSDLRDPRLWHYLLNPMLPSWGEPYAEQVARMLEVVREAAEVADGHEAVIVSHQLPIWMARRGAEGLRPAHNPLKRQCTLASVTTLAVTDGVVSFVGYDEPCRDLLPTKKRKGFVAGA</sequence>
<dbReference type="PANTHER" id="PTHR48100:SF51">
    <property type="entry name" value="PHOSPHOGLYCERATE MUTASE"/>
    <property type="match status" value="1"/>
</dbReference>
<dbReference type="OrthoDB" id="3215466at2"/>
<dbReference type="GO" id="GO:0016791">
    <property type="term" value="F:phosphatase activity"/>
    <property type="evidence" value="ECO:0007669"/>
    <property type="project" value="TreeGrafter"/>
</dbReference>
<keyword evidence="2" id="KW-1185">Reference proteome</keyword>
<dbReference type="EMBL" id="FMYF01000002">
    <property type="protein sequence ID" value="SDB80241.1"/>
    <property type="molecule type" value="Genomic_DNA"/>
</dbReference>
<gene>
    <name evidence="1" type="ORF">GA0111570_10227</name>
</gene>
<dbReference type="SMART" id="SM00855">
    <property type="entry name" value="PGAM"/>
    <property type="match status" value="1"/>
</dbReference>
<dbReference type="SUPFAM" id="SSF53254">
    <property type="entry name" value="Phosphoglycerate mutase-like"/>
    <property type="match status" value="1"/>
</dbReference>
<dbReference type="STRING" id="1577474.GA0111570_10227"/>
<evidence type="ECO:0000313" key="1">
    <source>
        <dbReference type="EMBL" id="SDB80241.1"/>
    </source>
</evidence>
<dbReference type="InterPro" id="IPR029033">
    <property type="entry name" value="His_PPase_superfam"/>
</dbReference>
<dbReference type="AlphaFoldDB" id="A0A1G6GE17"/>
<dbReference type="InterPro" id="IPR050275">
    <property type="entry name" value="PGM_Phosphatase"/>
</dbReference>
<name>A0A1G6GE17_9ACTN</name>
<dbReference type="GO" id="GO:0005737">
    <property type="term" value="C:cytoplasm"/>
    <property type="evidence" value="ECO:0007669"/>
    <property type="project" value="TreeGrafter"/>
</dbReference>
<dbReference type="CDD" id="cd07067">
    <property type="entry name" value="HP_PGM_like"/>
    <property type="match status" value="1"/>
</dbReference>
<dbReference type="PANTHER" id="PTHR48100">
    <property type="entry name" value="BROAD-SPECIFICITY PHOSPHATASE YOR283W-RELATED"/>
    <property type="match status" value="1"/>
</dbReference>
<evidence type="ECO:0000313" key="2">
    <source>
        <dbReference type="Proteomes" id="UP000199086"/>
    </source>
</evidence>
<reference evidence="1 2" key="1">
    <citation type="submission" date="2016-06" db="EMBL/GenBank/DDBJ databases">
        <authorList>
            <person name="Olsen C.W."/>
            <person name="Carey S."/>
            <person name="Hinshaw L."/>
            <person name="Karasin A.I."/>
        </authorList>
    </citation>
    <scope>NUCLEOTIDE SEQUENCE [LARGE SCALE GENOMIC DNA]</scope>
    <source>
        <strain evidence="1 2">LZ-22</strain>
    </source>
</reference>
<accession>A0A1G6GE17</accession>
<dbReference type="RefSeq" id="WP_092606105.1">
    <property type="nucleotide sequence ID" value="NZ_FMYF01000002.1"/>
</dbReference>
<proteinExistence type="predicted"/>
<dbReference type="Gene3D" id="3.40.50.1240">
    <property type="entry name" value="Phosphoglycerate mutase-like"/>
    <property type="match status" value="1"/>
</dbReference>
<dbReference type="Proteomes" id="UP000199086">
    <property type="component" value="Unassembled WGS sequence"/>
</dbReference>